<dbReference type="Gene3D" id="3.90.550.10">
    <property type="entry name" value="Spore Coat Polysaccharide Biosynthesis Protein SpsA, Chain A"/>
    <property type="match status" value="1"/>
</dbReference>
<evidence type="ECO:0000259" key="2">
    <source>
        <dbReference type="Pfam" id="PF00535"/>
    </source>
</evidence>
<dbReference type="CDD" id="cd04186">
    <property type="entry name" value="GT_2_like_c"/>
    <property type="match status" value="1"/>
</dbReference>
<proteinExistence type="predicted"/>
<dbReference type="InterPro" id="IPR001173">
    <property type="entry name" value="Glyco_trans_2-like"/>
</dbReference>
<protein>
    <recommendedName>
        <fullName evidence="2">Glycosyltransferase 2-like domain-containing protein</fullName>
    </recommendedName>
</protein>
<reference evidence="3 4" key="1">
    <citation type="journal article" date="2016" name="Nat. Commun.">
        <title>Thousands of microbial genomes shed light on interconnected biogeochemical processes in an aquifer system.</title>
        <authorList>
            <person name="Anantharaman K."/>
            <person name="Brown C.T."/>
            <person name="Hug L.A."/>
            <person name="Sharon I."/>
            <person name="Castelle C.J."/>
            <person name="Probst A.J."/>
            <person name="Thomas B.C."/>
            <person name="Singh A."/>
            <person name="Wilkins M.J."/>
            <person name="Karaoz U."/>
            <person name="Brodie E.L."/>
            <person name="Williams K.H."/>
            <person name="Hubbard S.S."/>
            <person name="Banfield J.F."/>
        </authorList>
    </citation>
    <scope>NUCLEOTIDE SEQUENCE [LARGE SCALE GENOMIC DNA]</scope>
</reference>
<dbReference type="PANTHER" id="PTHR43179:SF7">
    <property type="entry name" value="RHAMNOSYLTRANSFERASE WBBL"/>
    <property type="match status" value="1"/>
</dbReference>
<dbReference type="PANTHER" id="PTHR43179">
    <property type="entry name" value="RHAMNOSYLTRANSFERASE WBBL"/>
    <property type="match status" value="1"/>
</dbReference>
<organism evidence="3 4">
    <name type="scientific">Candidatus Magasanikbacteria bacterium RIFCSPLOWO2_01_FULL_40_15</name>
    <dbReference type="NCBI Taxonomy" id="1798686"/>
    <lineage>
        <taxon>Bacteria</taxon>
        <taxon>Candidatus Magasanikiibacteriota</taxon>
    </lineage>
</organism>
<feature type="transmembrane region" description="Helical" evidence="1">
    <location>
        <begin position="262"/>
        <end position="282"/>
    </location>
</feature>
<evidence type="ECO:0000313" key="3">
    <source>
        <dbReference type="EMBL" id="OGH77370.1"/>
    </source>
</evidence>
<evidence type="ECO:0000256" key="1">
    <source>
        <dbReference type="SAM" id="Phobius"/>
    </source>
</evidence>
<gene>
    <name evidence="3" type="ORF">A2983_01550</name>
</gene>
<dbReference type="SUPFAM" id="SSF53448">
    <property type="entry name" value="Nucleotide-diphospho-sugar transferases"/>
    <property type="match status" value="1"/>
</dbReference>
<dbReference type="AlphaFoldDB" id="A0A1F6N0X5"/>
<keyword evidence="1" id="KW-0472">Membrane</keyword>
<feature type="domain" description="Glycosyltransferase 2-like" evidence="2">
    <location>
        <begin position="4"/>
        <end position="192"/>
    </location>
</feature>
<dbReference type="Pfam" id="PF00535">
    <property type="entry name" value="Glycos_transf_2"/>
    <property type="match status" value="1"/>
</dbReference>
<evidence type="ECO:0000313" key="4">
    <source>
        <dbReference type="Proteomes" id="UP000177040"/>
    </source>
</evidence>
<dbReference type="EMBL" id="MFQH01000024">
    <property type="protein sequence ID" value="OGH77370.1"/>
    <property type="molecule type" value="Genomic_DNA"/>
</dbReference>
<dbReference type="Proteomes" id="UP000177040">
    <property type="component" value="Unassembled WGS sequence"/>
</dbReference>
<comment type="caution">
    <text evidence="3">The sequence shown here is derived from an EMBL/GenBank/DDBJ whole genome shotgun (WGS) entry which is preliminary data.</text>
</comment>
<keyword evidence="1" id="KW-0812">Transmembrane</keyword>
<dbReference type="InterPro" id="IPR029044">
    <property type="entry name" value="Nucleotide-diphossugar_trans"/>
</dbReference>
<sequence length="291" mass="33838">MNLSIITVTWNSIKNIDDQIQSVNAAVADLDYEHIIIDNGSTDGTVELLQSKYNENDLQLCIIENKENVGFSAANNEGVAMAKGDYLLFLNPDMRLEPASLRSLLEWMKDKPQVGIVSPKLTNEKGQYNQATGPRRFPTLVDQLAVMLKIPHLSPKILDHYLMADFNPEKEQLVDSVQGSFMLMRREIVEKLGWAFDPRYFIWFEDVDICREVKRLGYEVMYTPIISAVDYVGQSFKKRTTLWKQKQFSASMLIYFKKWEPWYIWIWIALVRPFGIALIWLAEKVRRKYIV</sequence>
<name>A0A1F6N0X5_9BACT</name>
<keyword evidence="1" id="KW-1133">Transmembrane helix</keyword>
<accession>A0A1F6N0X5</accession>